<reference evidence="2 3" key="1">
    <citation type="submission" date="2018-05" db="EMBL/GenBank/DDBJ databases">
        <title>Genomic Encyclopedia of Type Strains, Phase IV (KMG-IV): sequencing the most valuable type-strain genomes for metagenomic binning, comparative biology and taxonomic classification.</title>
        <authorList>
            <person name="Goeker M."/>
        </authorList>
    </citation>
    <scope>NUCLEOTIDE SEQUENCE [LARGE SCALE GENOMIC DNA]</scope>
    <source>
        <strain evidence="2 3">DSM 25350</strain>
    </source>
</reference>
<evidence type="ECO:0000256" key="1">
    <source>
        <dbReference type="SAM" id="SignalP"/>
    </source>
</evidence>
<name>A0A316G0J2_9GAMM</name>
<organism evidence="2 3">
    <name type="scientific">Pleionea mediterranea</name>
    <dbReference type="NCBI Taxonomy" id="523701"/>
    <lineage>
        <taxon>Bacteria</taxon>
        <taxon>Pseudomonadati</taxon>
        <taxon>Pseudomonadota</taxon>
        <taxon>Gammaproteobacteria</taxon>
        <taxon>Oceanospirillales</taxon>
        <taxon>Pleioneaceae</taxon>
        <taxon>Pleionea</taxon>
    </lineage>
</organism>
<dbReference type="Proteomes" id="UP000245790">
    <property type="component" value="Unassembled WGS sequence"/>
</dbReference>
<dbReference type="AlphaFoldDB" id="A0A316G0J2"/>
<dbReference type="OrthoDB" id="6819935at2"/>
<proteinExistence type="predicted"/>
<evidence type="ECO:0000313" key="2">
    <source>
        <dbReference type="EMBL" id="PWK47867.1"/>
    </source>
</evidence>
<dbReference type="PROSITE" id="PS51257">
    <property type="entry name" value="PROKAR_LIPOPROTEIN"/>
    <property type="match status" value="1"/>
</dbReference>
<feature type="chain" id="PRO_5016425178" description="DUF2931 family protein" evidence="1">
    <location>
        <begin position="21"/>
        <end position="199"/>
    </location>
</feature>
<keyword evidence="1" id="KW-0732">Signal</keyword>
<evidence type="ECO:0008006" key="4">
    <source>
        <dbReference type="Google" id="ProtNLM"/>
    </source>
</evidence>
<gene>
    <name evidence="2" type="ORF">C8D97_11082</name>
</gene>
<dbReference type="RefSeq" id="WP_109764405.1">
    <property type="nucleotide sequence ID" value="NZ_QGGU01000010.1"/>
</dbReference>
<protein>
    <recommendedName>
        <fullName evidence="4">DUF2931 family protein</fullName>
    </recommendedName>
</protein>
<accession>A0A316G0J2</accession>
<dbReference type="EMBL" id="QGGU01000010">
    <property type="protein sequence ID" value="PWK47867.1"/>
    <property type="molecule type" value="Genomic_DNA"/>
</dbReference>
<sequence length="199" mass="22677">MALKQILGCLVILLSSLSMMSCSEPVDYTFGFSAEESNRFLLFTAKYDDYMNVPAGVIGCCLASGGASVSVFPDKYPKKGYFVWYDKISESYYQATLKYPENLKEIADKKLPDFYTVKDYKDIESKRPKRIYLITSITSKNEVITWLANAKMGASHIDRTIIELDRAKGEPFVPEFIKERQRKKAEEAKKNAEINEDVN</sequence>
<comment type="caution">
    <text evidence="2">The sequence shown here is derived from an EMBL/GenBank/DDBJ whole genome shotgun (WGS) entry which is preliminary data.</text>
</comment>
<keyword evidence="3" id="KW-1185">Reference proteome</keyword>
<feature type="signal peptide" evidence="1">
    <location>
        <begin position="1"/>
        <end position="20"/>
    </location>
</feature>
<evidence type="ECO:0000313" key="3">
    <source>
        <dbReference type="Proteomes" id="UP000245790"/>
    </source>
</evidence>